<evidence type="ECO:0000256" key="4">
    <source>
        <dbReference type="ARBA" id="ARBA00022759"/>
    </source>
</evidence>
<dbReference type="InterPro" id="IPR023091">
    <property type="entry name" value="MetalPrtase_cat_dom_sf_prd"/>
</dbReference>
<keyword evidence="5 7" id="KW-0378">Hydrolase</keyword>
<proteinExistence type="inferred from homology"/>
<feature type="binding site" evidence="7">
    <location>
        <position position="102"/>
    </location>
    <ligand>
        <name>Zn(2+)</name>
        <dbReference type="ChEBI" id="CHEBI:29105"/>
        <note>catalytic</note>
    </ligand>
</feature>
<dbReference type="EC" id="3.1.-.-" evidence="7"/>
<gene>
    <name evidence="7" type="primary">ybeY</name>
    <name evidence="8" type="ORF">AUJ35_01895</name>
</gene>
<evidence type="ECO:0000256" key="1">
    <source>
        <dbReference type="ARBA" id="ARBA00010875"/>
    </source>
</evidence>
<evidence type="ECO:0000313" key="8">
    <source>
        <dbReference type="EMBL" id="OIO07546.1"/>
    </source>
</evidence>
<name>A0A1J4T6Z7_9BACT</name>
<keyword evidence="7" id="KW-0963">Cytoplasm</keyword>
<reference evidence="8 9" key="1">
    <citation type="journal article" date="2016" name="Environ. Microbiol.">
        <title>Genomic resolution of a cold subsurface aquifer community provides metabolic insights for novel microbes adapted to high CO concentrations.</title>
        <authorList>
            <person name="Probst A.J."/>
            <person name="Castelle C.J."/>
            <person name="Singh A."/>
            <person name="Brown C.T."/>
            <person name="Anantharaman K."/>
            <person name="Sharon I."/>
            <person name="Hug L.A."/>
            <person name="Burstein D."/>
            <person name="Emerson J.B."/>
            <person name="Thomas B.C."/>
            <person name="Banfield J.F."/>
        </authorList>
    </citation>
    <scope>NUCLEOTIDE SEQUENCE [LARGE SCALE GENOMIC DNA]</scope>
    <source>
        <strain evidence="8">CG1_02_41_21</strain>
    </source>
</reference>
<comment type="function">
    <text evidence="7">Single strand-specific metallo-endoribonuclease involved in late-stage 70S ribosome quality control and in maturation of the 3' terminus of the 16S rRNA.</text>
</comment>
<keyword evidence="2 7" id="KW-0540">Nuclease</keyword>
<dbReference type="InterPro" id="IPR020549">
    <property type="entry name" value="YbeY_CS"/>
</dbReference>
<comment type="similarity">
    <text evidence="1 7">Belongs to the endoribonuclease YbeY family.</text>
</comment>
<dbReference type="AlphaFoldDB" id="A0A1J4T6Z7"/>
<dbReference type="GO" id="GO:0004521">
    <property type="term" value="F:RNA endonuclease activity"/>
    <property type="evidence" value="ECO:0007669"/>
    <property type="project" value="UniProtKB-UniRule"/>
</dbReference>
<dbReference type="GO" id="GO:0005737">
    <property type="term" value="C:cytoplasm"/>
    <property type="evidence" value="ECO:0007669"/>
    <property type="project" value="UniProtKB-SubCell"/>
</dbReference>
<dbReference type="GO" id="GO:0008270">
    <property type="term" value="F:zinc ion binding"/>
    <property type="evidence" value="ECO:0007669"/>
    <property type="project" value="UniProtKB-UniRule"/>
</dbReference>
<keyword evidence="6 7" id="KW-0862">Zinc</keyword>
<accession>A0A1J4T6Z7</accession>
<comment type="caution">
    <text evidence="8">The sequence shown here is derived from an EMBL/GenBank/DDBJ whole genome shotgun (WGS) entry which is preliminary data.</text>
</comment>
<dbReference type="GO" id="GO:0006364">
    <property type="term" value="P:rRNA processing"/>
    <property type="evidence" value="ECO:0007669"/>
    <property type="project" value="UniProtKB-UniRule"/>
</dbReference>
<dbReference type="NCBIfam" id="TIGR00043">
    <property type="entry name" value="rRNA maturation RNase YbeY"/>
    <property type="match status" value="1"/>
</dbReference>
<feature type="binding site" evidence="7">
    <location>
        <position position="98"/>
    </location>
    <ligand>
        <name>Zn(2+)</name>
        <dbReference type="ChEBI" id="CHEBI:29105"/>
        <note>catalytic</note>
    </ligand>
</feature>
<dbReference type="GO" id="GO:0004222">
    <property type="term" value="F:metalloendopeptidase activity"/>
    <property type="evidence" value="ECO:0007669"/>
    <property type="project" value="InterPro"/>
</dbReference>
<comment type="subcellular location">
    <subcellularLocation>
        <location evidence="7">Cytoplasm</location>
    </subcellularLocation>
</comment>
<keyword evidence="7" id="KW-0690">Ribosome biogenesis</keyword>
<dbReference type="PANTHER" id="PTHR46986:SF1">
    <property type="entry name" value="ENDORIBONUCLEASE YBEY, CHLOROPLASTIC"/>
    <property type="match status" value="1"/>
</dbReference>
<evidence type="ECO:0000256" key="3">
    <source>
        <dbReference type="ARBA" id="ARBA00022723"/>
    </source>
</evidence>
<dbReference type="EMBL" id="MNUV01000035">
    <property type="protein sequence ID" value="OIO07546.1"/>
    <property type="molecule type" value="Genomic_DNA"/>
</dbReference>
<keyword evidence="4 7" id="KW-0255">Endonuclease</keyword>
<evidence type="ECO:0000256" key="6">
    <source>
        <dbReference type="ARBA" id="ARBA00022833"/>
    </source>
</evidence>
<evidence type="ECO:0000313" key="9">
    <source>
        <dbReference type="Proteomes" id="UP000182860"/>
    </source>
</evidence>
<protein>
    <recommendedName>
        <fullName evidence="7">Endoribonuclease YbeY</fullName>
        <ecNumber evidence="7">3.1.-.-</ecNumber>
    </recommendedName>
</protein>
<dbReference type="PANTHER" id="PTHR46986">
    <property type="entry name" value="ENDORIBONUCLEASE YBEY, CHLOROPLASTIC"/>
    <property type="match status" value="1"/>
</dbReference>
<evidence type="ECO:0000256" key="2">
    <source>
        <dbReference type="ARBA" id="ARBA00022722"/>
    </source>
</evidence>
<dbReference type="InterPro" id="IPR002036">
    <property type="entry name" value="YbeY"/>
</dbReference>
<dbReference type="Gene3D" id="3.40.390.30">
    <property type="entry name" value="Metalloproteases ('zincins'), catalytic domain"/>
    <property type="match status" value="1"/>
</dbReference>
<organism evidence="8 9">
    <name type="scientific">Candidatus Falkowbacteria bacterium CG1_02_41_21</name>
    <dbReference type="NCBI Taxonomy" id="1805147"/>
    <lineage>
        <taxon>Bacteria</taxon>
        <taxon>Candidatus Falkowiibacteriota</taxon>
    </lineage>
</organism>
<keyword evidence="7" id="KW-0698">rRNA processing</keyword>
<evidence type="ECO:0000256" key="5">
    <source>
        <dbReference type="ARBA" id="ARBA00022801"/>
    </source>
</evidence>
<dbReference type="PROSITE" id="PS01306">
    <property type="entry name" value="UPF0054"/>
    <property type="match status" value="1"/>
</dbReference>
<dbReference type="Pfam" id="PF02130">
    <property type="entry name" value="YbeY"/>
    <property type="match status" value="1"/>
</dbReference>
<dbReference type="Proteomes" id="UP000182860">
    <property type="component" value="Unassembled WGS sequence"/>
</dbReference>
<dbReference type="SUPFAM" id="SSF55486">
    <property type="entry name" value="Metalloproteases ('zincins'), catalytic domain"/>
    <property type="match status" value="1"/>
</dbReference>
<evidence type="ECO:0000256" key="7">
    <source>
        <dbReference type="HAMAP-Rule" id="MF_00009"/>
    </source>
</evidence>
<comment type="cofactor">
    <cofactor evidence="7">
        <name>Zn(2+)</name>
        <dbReference type="ChEBI" id="CHEBI:29105"/>
    </cofactor>
    <text evidence="7">Binds 1 zinc ion.</text>
</comment>
<dbReference type="HAMAP" id="MF_00009">
    <property type="entry name" value="Endoribonucl_YbeY"/>
    <property type="match status" value="1"/>
</dbReference>
<feature type="binding site" evidence="7">
    <location>
        <position position="108"/>
    </location>
    <ligand>
        <name>Zn(2+)</name>
        <dbReference type="ChEBI" id="CHEBI:29105"/>
        <note>catalytic</note>
    </ligand>
</feature>
<keyword evidence="3 7" id="KW-0479">Metal-binding</keyword>
<sequence>MIEINNTTKTKIPVAKMKRIIEKFILVYRLKDFSVSVAIIGDQKMRELNYSYRGYNQPTDVLSFTELREIIIDIKAIERQAKELGQSRDSELWFILVHGLLHLIGYDDNTENKRLKMIARGEDFLRLL</sequence>